<dbReference type="PATRIC" id="fig|861450.3.peg.1561"/>
<comment type="function">
    <text evidence="8">Catalyzes the last two sequential reactions in the de novo biosynthetic pathway for UDP-N-acetylglucosamine (UDP-GlcNAc). The C-terminal domain catalyzes the transfer of acetyl group from acetyl coenzyme A to glucosamine-1-phosphate (GlcN-1-P) to produce N-acetylglucosamine-1-phosphate (GlcNAc-1-P), which is converted into UDP-GlcNAc by the transfer of uridine 5-monophosphate (from uridine 5-triphosphate), a reaction catalyzed by the N-terminal domain.</text>
</comment>
<comment type="caution">
    <text evidence="10">The sequence shown here is derived from an EMBL/GenBank/DDBJ whole genome shotgun (WGS) entry which is preliminary data.</text>
</comment>
<dbReference type="AlphaFoldDB" id="G9YJ44"/>
<evidence type="ECO:0000256" key="7">
    <source>
        <dbReference type="ARBA" id="ARBA00048493"/>
    </source>
</evidence>
<accession>G9YJ44</accession>
<comment type="catalytic activity">
    <reaction evidence="7">
        <text>N-acetyl-alpha-D-glucosamine 1-phosphate + UTP + H(+) = UDP-N-acetyl-alpha-D-glucosamine + diphosphate</text>
        <dbReference type="Rhea" id="RHEA:13509"/>
        <dbReference type="ChEBI" id="CHEBI:15378"/>
        <dbReference type="ChEBI" id="CHEBI:33019"/>
        <dbReference type="ChEBI" id="CHEBI:46398"/>
        <dbReference type="ChEBI" id="CHEBI:57705"/>
        <dbReference type="ChEBI" id="CHEBI:57776"/>
        <dbReference type="EC" id="2.7.7.23"/>
    </reaction>
</comment>
<keyword evidence="5" id="KW-0012">Acyltransferase</keyword>
<dbReference type="Gene3D" id="3.90.550.10">
    <property type="entry name" value="Spore Coat Polysaccharide Biosynthesis Protein SpsA, Chain A"/>
    <property type="match status" value="1"/>
</dbReference>
<sequence>MEDVIALVLAAGKGTRMRSTLPKVLHKAGGMPMVGQVLRAVKGAGTKREIVVIGFGAAAVKEYLNGAAETVIQEEQLGTGHAVLQAEGLLTGGKGILLVTCGDTPLVTTETFEALLTCHRDTAAAATVLTARMPDPAGYGRVIRGAAGRVAKIVEQKDGSPEELAVNEVNAGIYCFEITHFGTCCIKSETVMRKVNII</sequence>
<comment type="catalytic activity">
    <reaction evidence="6">
        <text>alpha-D-glucosamine 1-phosphate + acetyl-CoA = N-acetyl-alpha-D-glucosamine 1-phosphate + CoA + H(+)</text>
        <dbReference type="Rhea" id="RHEA:13725"/>
        <dbReference type="ChEBI" id="CHEBI:15378"/>
        <dbReference type="ChEBI" id="CHEBI:57287"/>
        <dbReference type="ChEBI" id="CHEBI:57288"/>
        <dbReference type="ChEBI" id="CHEBI:57776"/>
        <dbReference type="ChEBI" id="CHEBI:58516"/>
        <dbReference type="EC" id="2.3.1.157"/>
    </reaction>
</comment>
<dbReference type="GO" id="GO:0003977">
    <property type="term" value="F:UDP-N-acetylglucosamine diphosphorylase activity"/>
    <property type="evidence" value="ECO:0007669"/>
    <property type="project" value="UniProtKB-EC"/>
</dbReference>
<protein>
    <submittedName>
        <fullName evidence="10">Protein GlmU domain protein</fullName>
    </submittedName>
</protein>
<keyword evidence="3" id="KW-0808">Transferase</keyword>
<feature type="domain" description="MobA-like NTP transferase" evidence="9">
    <location>
        <begin position="6"/>
        <end position="146"/>
    </location>
</feature>
<proteinExistence type="inferred from homology"/>
<dbReference type="Proteomes" id="UP000005481">
    <property type="component" value="Unassembled WGS sequence"/>
</dbReference>
<dbReference type="InterPro" id="IPR025877">
    <property type="entry name" value="MobA-like_NTP_Trfase"/>
</dbReference>
<evidence type="ECO:0000256" key="4">
    <source>
        <dbReference type="ARBA" id="ARBA00022695"/>
    </source>
</evidence>
<evidence type="ECO:0000313" key="11">
    <source>
        <dbReference type="Proteomes" id="UP000005481"/>
    </source>
</evidence>
<dbReference type="eggNOG" id="COG1207">
    <property type="taxonomic scope" value="Bacteria"/>
</dbReference>
<dbReference type="InterPro" id="IPR050065">
    <property type="entry name" value="GlmU-like"/>
</dbReference>
<evidence type="ECO:0000256" key="8">
    <source>
        <dbReference type="ARBA" id="ARBA00049628"/>
    </source>
</evidence>
<gene>
    <name evidence="10" type="ORF">HMPREF0080_01688</name>
</gene>
<evidence type="ECO:0000256" key="6">
    <source>
        <dbReference type="ARBA" id="ARBA00048247"/>
    </source>
</evidence>
<keyword evidence="11" id="KW-1185">Reference proteome</keyword>
<evidence type="ECO:0000256" key="3">
    <source>
        <dbReference type="ARBA" id="ARBA00022679"/>
    </source>
</evidence>
<dbReference type="SUPFAM" id="SSF53448">
    <property type="entry name" value="Nucleotide-diphospho-sugar transferases"/>
    <property type="match status" value="1"/>
</dbReference>
<comment type="similarity">
    <text evidence="2">In the N-terminal section; belongs to the N-acetylglucosamine-1-phosphate uridyltransferase family.</text>
</comment>
<name>G9YJ44_9FIRM</name>
<dbReference type="EMBL" id="AGCJ01000073">
    <property type="protein sequence ID" value="EHM39088.1"/>
    <property type="molecule type" value="Genomic_DNA"/>
</dbReference>
<evidence type="ECO:0000259" key="9">
    <source>
        <dbReference type="Pfam" id="PF12804"/>
    </source>
</evidence>
<comment type="similarity">
    <text evidence="1">In the C-terminal section; belongs to the transferase hexapeptide repeat family.</text>
</comment>
<dbReference type="PANTHER" id="PTHR43584">
    <property type="entry name" value="NUCLEOTIDYL TRANSFERASE"/>
    <property type="match status" value="1"/>
</dbReference>
<evidence type="ECO:0000256" key="1">
    <source>
        <dbReference type="ARBA" id="ARBA00007707"/>
    </source>
</evidence>
<organism evidence="10 11">
    <name type="scientific">Anaeroglobus geminatus F0357</name>
    <dbReference type="NCBI Taxonomy" id="861450"/>
    <lineage>
        <taxon>Bacteria</taxon>
        <taxon>Bacillati</taxon>
        <taxon>Bacillota</taxon>
        <taxon>Negativicutes</taxon>
        <taxon>Veillonellales</taxon>
        <taxon>Veillonellaceae</taxon>
        <taxon>Anaeroglobus</taxon>
    </lineage>
</organism>
<dbReference type="PANTHER" id="PTHR43584:SF3">
    <property type="entry name" value="BIFUNCTIONAL PROTEIN GLMU"/>
    <property type="match status" value="1"/>
</dbReference>
<dbReference type="Pfam" id="PF12804">
    <property type="entry name" value="NTP_transf_3"/>
    <property type="match status" value="1"/>
</dbReference>
<dbReference type="InterPro" id="IPR029044">
    <property type="entry name" value="Nucleotide-diphossugar_trans"/>
</dbReference>
<keyword evidence="4" id="KW-0548">Nucleotidyltransferase</keyword>
<dbReference type="STRING" id="861450.HMPREF0080_01688"/>
<dbReference type="HOGENOM" id="CLU_029499_15_0_9"/>
<reference evidence="10 11" key="1">
    <citation type="submission" date="2011-08" db="EMBL/GenBank/DDBJ databases">
        <authorList>
            <person name="Weinstock G."/>
            <person name="Sodergren E."/>
            <person name="Clifton S."/>
            <person name="Fulton L."/>
            <person name="Fulton B."/>
            <person name="Courtney L."/>
            <person name="Fronick C."/>
            <person name="Harrison M."/>
            <person name="Strong C."/>
            <person name="Farmer C."/>
            <person name="Delahaunty K."/>
            <person name="Markovic C."/>
            <person name="Hall O."/>
            <person name="Minx P."/>
            <person name="Tomlinson C."/>
            <person name="Mitreva M."/>
            <person name="Hou S."/>
            <person name="Chen J."/>
            <person name="Wollam A."/>
            <person name="Pepin K.H."/>
            <person name="Johnson M."/>
            <person name="Bhonagiri V."/>
            <person name="Zhang X."/>
            <person name="Suruliraj S."/>
            <person name="Warren W."/>
            <person name="Chinwalla A."/>
            <person name="Mardis E.R."/>
            <person name="Wilson R.K."/>
        </authorList>
    </citation>
    <scope>NUCLEOTIDE SEQUENCE [LARGE SCALE GENOMIC DNA]</scope>
    <source>
        <strain evidence="10 11">F0357</strain>
    </source>
</reference>
<evidence type="ECO:0000313" key="10">
    <source>
        <dbReference type="EMBL" id="EHM39088.1"/>
    </source>
</evidence>
<evidence type="ECO:0000256" key="5">
    <source>
        <dbReference type="ARBA" id="ARBA00023315"/>
    </source>
</evidence>
<evidence type="ECO:0000256" key="2">
    <source>
        <dbReference type="ARBA" id="ARBA00007947"/>
    </source>
</evidence>
<dbReference type="GO" id="GO:0019134">
    <property type="term" value="F:glucosamine-1-phosphate N-acetyltransferase activity"/>
    <property type="evidence" value="ECO:0007669"/>
    <property type="project" value="UniProtKB-EC"/>
</dbReference>